<evidence type="ECO:0000259" key="3">
    <source>
        <dbReference type="PROSITE" id="PS51186"/>
    </source>
</evidence>
<dbReference type="InterPro" id="IPR050832">
    <property type="entry name" value="Bact_Acetyltransf"/>
</dbReference>
<dbReference type="Gene3D" id="3.40.630.30">
    <property type="match status" value="1"/>
</dbReference>
<dbReference type="SUPFAM" id="SSF55729">
    <property type="entry name" value="Acyl-CoA N-acyltransferases (Nat)"/>
    <property type="match status" value="1"/>
</dbReference>
<keyword evidence="2" id="KW-0012">Acyltransferase</keyword>
<keyword evidence="1 4" id="KW-0808">Transferase</keyword>
<protein>
    <submittedName>
        <fullName evidence="4">GNAT family N-acetyltransferase</fullName>
    </submittedName>
</protein>
<dbReference type="EMBL" id="VDFQ02000001">
    <property type="protein sequence ID" value="KAA1424935.1"/>
    <property type="molecule type" value="Genomic_DNA"/>
</dbReference>
<comment type="caution">
    <text evidence="4">The sequence shown here is derived from an EMBL/GenBank/DDBJ whole genome shotgun (WGS) entry which is preliminary data.</text>
</comment>
<dbReference type="PANTHER" id="PTHR43877">
    <property type="entry name" value="AMINOALKYLPHOSPHONATE N-ACETYLTRANSFERASE-RELATED-RELATED"/>
    <property type="match status" value="1"/>
</dbReference>
<dbReference type="GO" id="GO:0016747">
    <property type="term" value="F:acyltransferase activity, transferring groups other than amino-acyl groups"/>
    <property type="evidence" value="ECO:0007669"/>
    <property type="project" value="InterPro"/>
</dbReference>
<evidence type="ECO:0000256" key="1">
    <source>
        <dbReference type="ARBA" id="ARBA00022679"/>
    </source>
</evidence>
<proteinExistence type="predicted"/>
<name>A0A5Q6S3G5_9ACTN</name>
<dbReference type="InterPro" id="IPR000182">
    <property type="entry name" value="GNAT_dom"/>
</dbReference>
<dbReference type="InterPro" id="IPR016181">
    <property type="entry name" value="Acyl_CoA_acyltransferase"/>
</dbReference>
<organism evidence="4 5">
    <name type="scientific">Mumia zhuanghuii</name>
    <dbReference type="NCBI Taxonomy" id="2585211"/>
    <lineage>
        <taxon>Bacteria</taxon>
        <taxon>Bacillati</taxon>
        <taxon>Actinomycetota</taxon>
        <taxon>Actinomycetes</taxon>
        <taxon>Propionibacteriales</taxon>
        <taxon>Nocardioidaceae</taxon>
        <taxon>Mumia</taxon>
    </lineage>
</organism>
<reference evidence="4 5" key="1">
    <citation type="submission" date="2019-09" db="EMBL/GenBank/DDBJ databases">
        <title>Mumia zhuanghuii sp. nov. isolated from the intestinal contents of plateau pika (Ochotona curzoniae) in the Qinghai-Tibet plateau of China.</title>
        <authorList>
            <person name="Tian Z."/>
        </authorList>
    </citation>
    <scope>NUCLEOTIDE SEQUENCE [LARGE SCALE GENOMIC DNA]</scope>
    <source>
        <strain evidence="5">350</strain>
    </source>
</reference>
<evidence type="ECO:0000313" key="5">
    <source>
        <dbReference type="Proteomes" id="UP000307768"/>
    </source>
</evidence>
<dbReference type="PROSITE" id="PS51186">
    <property type="entry name" value="GNAT"/>
    <property type="match status" value="1"/>
</dbReference>
<dbReference type="CDD" id="cd04301">
    <property type="entry name" value="NAT_SF"/>
    <property type="match status" value="1"/>
</dbReference>
<sequence>MSAPYGDGVDALDIVPLDLSDRDLAAALLAVQRAAYAVEAELIGFPDLPMLHETLDELMASDEEFLGAYEDDVLVGAVSWIRLDDGTVDIYRLIVHPDAHRRGIGSSLLEVLAVIEPTHRTIVSTGSVNAPALALYAGLGFVVVGVREVGPGIGLTDLERRAIP</sequence>
<dbReference type="Proteomes" id="UP000307768">
    <property type="component" value="Unassembled WGS sequence"/>
</dbReference>
<evidence type="ECO:0000313" key="4">
    <source>
        <dbReference type="EMBL" id="KAA1424935.1"/>
    </source>
</evidence>
<gene>
    <name evidence="4" type="ORF">FE697_003270</name>
</gene>
<dbReference type="OrthoDB" id="4322031at2"/>
<accession>A0A5Q6S3G5</accession>
<evidence type="ECO:0000256" key="2">
    <source>
        <dbReference type="ARBA" id="ARBA00023315"/>
    </source>
</evidence>
<feature type="domain" description="N-acetyltransferase" evidence="3">
    <location>
        <begin position="12"/>
        <end position="164"/>
    </location>
</feature>
<dbReference type="Pfam" id="PF00583">
    <property type="entry name" value="Acetyltransf_1"/>
    <property type="match status" value="1"/>
</dbReference>
<dbReference type="AlphaFoldDB" id="A0A5Q6S3G5"/>
<dbReference type="PANTHER" id="PTHR43877:SF2">
    <property type="entry name" value="AMINOALKYLPHOSPHONATE N-ACETYLTRANSFERASE-RELATED"/>
    <property type="match status" value="1"/>
</dbReference>